<feature type="chain" id="PRO_5013035506" evidence="2">
    <location>
        <begin position="20"/>
        <end position="542"/>
    </location>
</feature>
<keyword evidence="5" id="KW-0121">Carboxypeptidase</keyword>
<dbReference type="GO" id="GO:0004180">
    <property type="term" value="F:carboxypeptidase activity"/>
    <property type="evidence" value="ECO:0007669"/>
    <property type="project" value="UniProtKB-KW"/>
</dbReference>
<dbReference type="CDD" id="cd04820">
    <property type="entry name" value="PA_M28_1_1"/>
    <property type="match status" value="1"/>
</dbReference>
<evidence type="ECO:0000313" key="5">
    <source>
        <dbReference type="EMBL" id="SOB79804.1"/>
    </source>
</evidence>
<accession>A0A285QE98</accession>
<dbReference type="Pfam" id="PF02225">
    <property type="entry name" value="PA"/>
    <property type="match status" value="1"/>
</dbReference>
<evidence type="ECO:0000256" key="2">
    <source>
        <dbReference type="SAM" id="SignalP"/>
    </source>
</evidence>
<feature type="region of interest" description="Disordered" evidence="1">
    <location>
        <begin position="523"/>
        <end position="542"/>
    </location>
</feature>
<dbReference type="Gene3D" id="3.40.630.10">
    <property type="entry name" value="Zn peptidases"/>
    <property type="match status" value="2"/>
</dbReference>
<dbReference type="GO" id="GO:0008235">
    <property type="term" value="F:metalloexopeptidase activity"/>
    <property type="evidence" value="ECO:0007669"/>
    <property type="project" value="InterPro"/>
</dbReference>
<keyword evidence="5" id="KW-0378">Hydrolase</keyword>
<organism evidence="5 6">
    <name type="scientific">Sphingomonas guangdongensis</name>
    <dbReference type="NCBI Taxonomy" id="1141890"/>
    <lineage>
        <taxon>Bacteria</taxon>
        <taxon>Pseudomonadati</taxon>
        <taxon>Pseudomonadota</taxon>
        <taxon>Alphaproteobacteria</taxon>
        <taxon>Sphingomonadales</taxon>
        <taxon>Sphingomonadaceae</taxon>
        <taxon>Sphingomonas</taxon>
    </lineage>
</organism>
<dbReference type="PANTHER" id="PTHR12147:SF26">
    <property type="entry name" value="PEPTIDASE M28 DOMAIN-CONTAINING PROTEIN"/>
    <property type="match status" value="1"/>
</dbReference>
<feature type="domain" description="Peptidase M28" evidence="4">
    <location>
        <begin position="289"/>
        <end position="503"/>
    </location>
</feature>
<dbReference type="InterPro" id="IPR003137">
    <property type="entry name" value="PA_domain"/>
</dbReference>
<feature type="domain" description="PA" evidence="3">
    <location>
        <begin position="124"/>
        <end position="190"/>
    </location>
</feature>
<dbReference type="GO" id="GO:0006508">
    <property type="term" value="P:proteolysis"/>
    <property type="evidence" value="ECO:0007669"/>
    <property type="project" value="InterPro"/>
</dbReference>
<dbReference type="Pfam" id="PF04389">
    <property type="entry name" value="Peptidase_M28"/>
    <property type="match status" value="1"/>
</dbReference>
<evidence type="ECO:0000259" key="4">
    <source>
        <dbReference type="Pfam" id="PF04389"/>
    </source>
</evidence>
<protein>
    <submittedName>
        <fullName evidence="5">Zn-dependent amino- or carboxypeptidase, M28 family</fullName>
    </submittedName>
</protein>
<name>A0A285QE98_9SPHN</name>
<dbReference type="SUPFAM" id="SSF52025">
    <property type="entry name" value="PA domain"/>
    <property type="match status" value="1"/>
</dbReference>
<reference evidence="5 6" key="1">
    <citation type="submission" date="2017-07" db="EMBL/GenBank/DDBJ databases">
        <authorList>
            <person name="Sun Z.S."/>
            <person name="Albrecht U."/>
            <person name="Echele G."/>
            <person name="Lee C.C."/>
        </authorList>
    </citation>
    <scope>NUCLEOTIDE SEQUENCE [LARGE SCALE GENOMIC DNA]</scope>
    <source>
        <strain evidence="5 6">CGMCC 1.12672</strain>
    </source>
</reference>
<dbReference type="EMBL" id="OBMI01000001">
    <property type="protein sequence ID" value="SOB79804.1"/>
    <property type="molecule type" value="Genomic_DNA"/>
</dbReference>
<dbReference type="Proteomes" id="UP000219494">
    <property type="component" value="Unassembled WGS sequence"/>
</dbReference>
<dbReference type="SUPFAM" id="SSF53187">
    <property type="entry name" value="Zn-dependent exopeptidases"/>
    <property type="match status" value="1"/>
</dbReference>
<evidence type="ECO:0000313" key="6">
    <source>
        <dbReference type="Proteomes" id="UP000219494"/>
    </source>
</evidence>
<dbReference type="AlphaFoldDB" id="A0A285QE98"/>
<evidence type="ECO:0000256" key="1">
    <source>
        <dbReference type="SAM" id="MobiDB-lite"/>
    </source>
</evidence>
<dbReference type="InterPro" id="IPR007484">
    <property type="entry name" value="Peptidase_M28"/>
</dbReference>
<dbReference type="InterPro" id="IPR045175">
    <property type="entry name" value="M28_fam"/>
</dbReference>
<proteinExistence type="predicted"/>
<gene>
    <name evidence="5" type="ORF">SAMN06297144_0740</name>
</gene>
<dbReference type="RefSeq" id="WP_097062602.1">
    <property type="nucleotide sequence ID" value="NZ_OBMI01000001.1"/>
</dbReference>
<keyword evidence="2" id="KW-0732">Signal</keyword>
<dbReference type="InterPro" id="IPR046450">
    <property type="entry name" value="PA_dom_sf"/>
</dbReference>
<dbReference type="Gene3D" id="3.50.30.30">
    <property type="match status" value="1"/>
</dbReference>
<keyword evidence="6" id="KW-1185">Reference proteome</keyword>
<sequence length="542" mass="57083">MRPLLALLLASLPTASVLAQQAAPQIRPEQVRAHVSFLADDALEGRDAGTRGYDVAARYVATQFDALGLKPGGDKGGWYQTIRFQAARIDPTKPAGVTIGGRRFAQGDDVLVTPDARFPTQALTAPAVFVGYGLDAPQYKADDYAGLDVRGKIVVMVRGTPAGIPSDVAATLSATKAEVAERKGAIGIVTLVTSDTLKAYPWARIVAQSGEPRTLMVEPDGKPRLRAPGVQARATVAQGAAAALFAGTRSSFMAIDAAYQKKAALPRFALPGEVTIAQSTAVSESRSPNVIGVLPGSDPALNTEYVLVTAHLDHNGIHADAPGADKVFNGAMDNAAGVAVMLEAARAFTASGKPPKRSVMFAAVTSEEDGLLGSDYLARHPVVPAGGTVVANVNLDMPVLLYMLDDVVAFGAEHSEVGQAVARAAAASGLTLSPDFMPNENVFVRSDHYSFVKQGVPSVMLATGVKNDGERIFREFLGKTYHSPADQIDLPFNWESAAKFAVVNYAIARDLADAPARPRWYTGSPFGDQFAPNQPKAPRPAK</sequence>
<evidence type="ECO:0000259" key="3">
    <source>
        <dbReference type="Pfam" id="PF02225"/>
    </source>
</evidence>
<dbReference type="PANTHER" id="PTHR12147">
    <property type="entry name" value="METALLOPEPTIDASE M28 FAMILY MEMBER"/>
    <property type="match status" value="1"/>
</dbReference>
<keyword evidence="5" id="KW-0645">Protease</keyword>
<dbReference type="OrthoDB" id="9778250at2"/>
<feature type="signal peptide" evidence="2">
    <location>
        <begin position="1"/>
        <end position="19"/>
    </location>
</feature>